<dbReference type="Proteomes" id="UP000813463">
    <property type="component" value="Chromosome 1"/>
</dbReference>
<reference evidence="12" key="1">
    <citation type="journal article" date="2021" name="Nat. Commun.">
        <title>Genomic analyses provide insights into spinach domestication and the genetic basis of agronomic traits.</title>
        <authorList>
            <person name="Cai X."/>
            <person name="Sun X."/>
            <person name="Xu C."/>
            <person name="Sun H."/>
            <person name="Wang X."/>
            <person name="Ge C."/>
            <person name="Zhang Z."/>
            <person name="Wang Q."/>
            <person name="Fei Z."/>
            <person name="Jiao C."/>
            <person name="Wang Q."/>
        </authorList>
    </citation>
    <scope>NUCLEOTIDE SEQUENCE [LARGE SCALE GENOMIC DNA]</scope>
    <source>
        <strain evidence="12">cv. Varoflay</strain>
    </source>
</reference>
<dbReference type="InterPro" id="IPR045272">
    <property type="entry name" value="ANXUR1/2-like"/>
</dbReference>
<feature type="chain" id="PRO_5045468183" evidence="10">
    <location>
        <begin position="26"/>
        <end position="905"/>
    </location>
</feature>
<dbReference type="GeneID" id="110778819"/>
<evidence type="ECO:0000256" key="1">
    <source>
        <dbReference type="ARBA" id="ARBA00004479"/>
    </source>
</evidence>
<dbReference type="PANTHER" id="PTHR27003">
    <property type="entry name" value="OS07G0166700 PROTEIN"/>
    <property type="match status" value="1"/>
</dbReference>
<evidence type="ECO:0000256" key="5">
    <source>
        <dbReference type="ARBA" id="ARBA00022777"/>
    </source>
</evidence>
<dbReference type="GO" id="GO:0010038">
    <property type="term" value="P:response to metal ion"/>
    <property type="evidence" value="ECO:0007669"/>
    <property type="project" value="UniProtKB-ARBA"/>
</dbReference>
<protein>
    <submittedName>
        <fullName evidence="13">Probable receptor-like protein kinase At5g38990</fullName>
    </submittedName>
</protein>
<dbReference type="PANTHER" id="PTHR27003:SF434">
    <property type="entry name" value="RECEPTOR-LIKE PROTEIN KINASE FERONIA"/>
    <property type="match status" value="1"/>
</dbReference>
<dbReference type="InterPro" id="IPR018247">
    <property type="entry name" value="EF_Hand_1_Ca_BS"/>
</dbReference>
<dbReference type="PROSITE" id="PS50011">
    <property type="entry name" value="PROTEIN_KINASE_DOM"/>
    <property type="match status" value="1"/>
</dbReference>
<dbReference type="InterPro" id="IPR000719">
    <property type="entry name" value="Prot_kinase_dom"/>
</dbReference>
<accession>A0A9R0HY85</accession>
<keyword evidence="7" id="KW-0325">Glycoprotein</keyword>
<dbReference type="Gene3D" id="2.60.120.430">
    <property type="entry name" value="Galactose-binding lectin"/>
    <property type="match status" value="2"/>
</dbReference>
<keyword evidence="10" id="KW-0732">Signal</keyword>
<dbReference type="GO" id="GO:0005886">
    <property type="term" value="C:plasma membrane"/>
    <property type="evidence" value="ECO:0000318"/>
    <property type="project" value="GO_Central"/>
</dbReference>
<dbReference type="AlphaFoldDB" id="A0A9R0HY85"/>
<evidence type="ECO:0000256" key="8">
    <source>
        <dbReference type="PROSITE-ProRule" id="PRU10141"/>
    </source>
</evidence>
<evidence type="ECO:0000256" key="7">
    <source>
        <dbReference type="ARBA" id="ARBA00023180"/>
    </source>
</evidence>
<keyword evidence="4 8" id="KW-0547">Nucleotide-binding</keyword>
<feature type="transmembrane region" description="Helical" evidence="9">
    <location>
        <begin position="445"/>
        <end position="466"/>
    </location>
</feature>
<dbReference type="InterPro" id="IPR008271">
    <property type="entry name" value="Ser/Thr_kinase_AS"/>
</dbReference>
<proteinExistence type="predicted"/>
<organism evidence="12 13">
    <name type="scientific">Spinacia oleracea</name>
    <name type="common">Spinach</name>
    <dbReference type="NCBI Taxonomy" id="3562"/>
    <lineage>
        <taxon>Eukaryota</taxon>
        <taxon>Viridiplantae</taxon>
        <taxon>Streptophyta</taxon>
        <taxon>Embryophyta</taxon>
        <taxon>Tracheophyta</taxon>
        <taxon>Spermatophyta</taxon>
        <taxon>Magnoliopsida</taxon>
        <taxon>eudicotyledons</taxon>
        <taxon>Gunneridae</taxon>
        <taxon>Pentapetalae</taxon>
        <taxon>Caryophyllales</taxon>
        <taxon>Chenopodiaceae</taxon>
        <taxon>Chenopodioideae</taxon>
        <taxon>Anserineae</taxon>
        <taxon>Spinacia</taxon>
    </lineage>
</organism>
<evidence type="ECO:0000256" key="4">
    <source>
        <dbReference type="ARBA" id="ARBA00022741"/>
    </source>
</evidence>
<keyword evidence="9" id="KW-1133">Transmembrane helix</keyword>
<keyword evidence="9" id="KW-0812">Transmembrane</keyword>
<dbReference type="GO" id="GO:0004714">
    <property type="term" value="F:transmembrane receptor protein tyrosine kinase activity"/>
    <property type="evidence" value="ECO:0007669"/>
    <property type="project" value="InterPro"/>
</dbReference>
<feature type="signal peptide" evidence="10">
    <location>
        <begin position="1"/>
        <end position="25"/>
    </location>
</feature>
<dbReference type="PROSITE" id="PS00108">
    <property type="entry name" value="PROTEIN_KINASE_ST"/>
    <property type="match status" value="1"/>
</dbReference>
<dbReference type="PROSITE" id="PS00107">
    <property type="entry name" value="PROTEIN_KINASE_ATP"/>
    <property type="match status" value="1"/>
</dbReference>
<dbReference type="GO" id="GO:0009506">
    <property type="term" value="C:plasmodesma"/>
    <property type="evidence" value="ECO:0007669"/>
    <property type="project" value="TreeGrafter"/>
</dbReference>
<feature type="domain" description="Protein kinase" evidence="11">
    <location>
        <begin position="527"/>
        <end position="810"/>
    </location>
</feature>
<name>A0A9R0HY85_SPIOL</name>
<evidence type="ECO:0000256" key="3">
    <source>
        <dbReference type="ARBA" id="ARBA00022679"/>
    </source>
</evidence>
<keyword evidence="2" id="KW-0723">Serine/threonine-protein kinase</keyword>
<dbReference type="SMART" id="SM00220">
    <property type="entry name" value="S_TKc"/>
    <property type="match status" value="1"/>
</dbReference>
<keyword evidence="9" id="KW-0472">Membrane</keyword>
<dbReference type="Gene3D" id="1.10.510.10">
    <property type="entry name" value="Transferase(Phosphotransferase) domain 1"/>
    <property type="match status" value="1"/>
</dbReference>
<evidence type="ECO:0000256" key="9">
    <source>
        <dbReference type="SAM" id="Phobius"/>
    </source>
</evidence>
<evidence type="ECO:0000259" key="11">
    <source>
        <dbReference type="PROSITE" id="PS50011"/>
    </source>
</evidence>
<dbReference type="InterPro" id="IPR011009">
    <property type="entry name" value="Kinase-like_dom_sf"/>
</dbReference>
<evidence type="ECO:0000313" key="13">
    <source>
        <dbReference type="RefSeq" id="XP_021839061.2"/>
    </source>
</evidence>
<dbReference type="KEGG" id="soe:110778819"/>
<keyword evidence="5" id="KW-0418">Kinase</keyword>
<comment type="subcellular location">
    <subcellularLocation>
        <location evidence="1">Membrane</location>
        <topology evidence="1">Single-pass type I membrane protein</topology>
    </subcellularLocation>
</comment>
<dbReference type="GO" id="GO:0004674">
    <property type="term" value="F:protein serine/threonine kinase activity"/>
    <property type="evidence" value="ECO:0007669"/>
    <property type="project" value="UniProtKB-KW"/>
</dbReference>
<dbReference type="SUPFAM" id="SSF56112">
    <property type="entry name" value="Protein kinase-like (PK-like)"/>
    <property type="match status" value="1"/>
</dbReference>
<evidence type="ECO:0000256" key="10">
    <source>
        <dbReference type="SAM" id="SignalP"/>
    </source>
</evidence>
<keyword evidence="12" id="KW-1185">Reference proteome</keyword>
<dbReference type="GO" id="GO:0005524">
    <property type="term" value="F:ATP binding"/>
    <property type="evidence" value="ECO:0007669"/>
    <property type="project" value="UniProtKB-UniRule"/>
</dbReference>
<keyword evidence="3" id="KW-0808">Transferase</keyword>
<dbReference type="PROSITE" id="PS00018">
    <property type="entry name" value="EF_HAND_1"/>
    <property type="match status" value="1"/>
</dbReference>
<gene>
    <name evidence="13" type="primary">LOC110778819</name>
</gene>
<dbReference type="Gene3D" id="3.30.200.20">
    <property type="entry name" value="Phosphorylase Kinase, domain 1"/>
    <property type="match status" value="1"/>
</dbReference>
<dbReference type="InterPro" id="IPR024788">
    <property type="entry name" value="Malectin-like_Carb-bd_dom"/>
</dbReference>
<dbReference type="InterPro" id="IPR001245">
    <property type="entry name" value="Ser-Thr/Tyr_kinase_cat_dom"/>
</dbReference>
<reference evidence="13" key="2">
    <citation type="submission" date="2025-08" db="UniProtKB">
        <authorList>
            <consortium name="RefSeq"/>
        </authorList>
    </citation>
    <scope>IDENTIFICATION</scope>
    <source>
        <tissue evidence="13">Leaf</tissue>
    </source>
</reference>
<feature type="binding site" evidence="8">
    <location>
        <position position="556"/>
    </location>
    <ligand>
        <name>ATP</name>
        <dbReference type="ChEBI" id="CHEBI:30616"/>
    </ligand>
</feature>
<dbReference type="CDD" id="cd14066">
    <property type="entry name" value="STKc_IRAK"/>
    <property type="match status" value="1"/>
</dbReference>
<sequence>MKMMSPIFLNLIIILLTICLSSSDAQPTNKPLFISCGLPKSATSQSSDSRTWMSDEDSTYAPVDINSISSVATVIGQDPPYDTARLFQFPLTYTFSLPPGPKFLRLYFTCSTSYNTIQPSQFFISLQANEFNLLKNFSPFLNTPDDKSQIIKYEFHLTVENHLNLTFTPGDGANDNNSSGFINAIEIVPIPDGLYINLTKHLDYISNPEAGYIPQNPTALQTAYRLNVGGATIPPNEDSGSMWRTWYYDLNYMPKRFTGKEGGIKYGTPPKLNYTVIPAYVAPALVYASVRIIGDNPVEVRLRNNLTWIFQVDPGFDYLMRLHLCEMNVNITPSVNRAFDVYIDNQMAISGVDVWAISGGLGVPIYLQTVIRVYGDSNGTKVPLRLDLHPRNTGEGDVLLNGLEILKFSEFTGRYSYLAGPNPPQGPQVPTSPTTFHGKGSRHHLLPPIIGGAIFVSLFVLGCVVYKRRANQKDMFKMKTMDTNTSSKEKWAPISVGSTASTLSSSLPCDLCRRFSFTQIRVATSNFDESLVVGRGGFGKVYKGSIDGGTTIVAIKRLNSTSKQGAREFQTEIEMLSRLRHVHLVSLIGYCEDEGEMILVYEYMPQGTLRDHLMYKIPEKLGNNTPLSWKQRLTICVGSARGLHYLHAGAKQLIIHRDVKSTNILLDDKWTAKVSDFGLSKVGPEQGGVGSLHVSTAVKGSAGYLDPEYYRSHQLTEKSDVYSFGVVLFEVLCARAAVNPNLPREEANLAMWARSRYKKEILHTIVDPTLTGQIAPESLRKFGEIANMCVRDQGSDRPSMGDVVWGLEFALQLQETAQQNIIRSGSIDESFDLSSTTFNGLLDVGIANSMEDFTASRDNFTESSVVQSDSKRLLDSRSTTSISSDYPVDIKSASVFSEIIDPKAR</sequence>
<dbReference type="RefSeq" id="XP_021839061.2">
    <property type="nucleotide sequence ID" value="XM_021983369.2"/>
</dbReference>
<keyword evidence="6 8" id="KW-0067">ATP-binding</keyword>
<evidence type="ECO:0000313" key="12">
    <source>
        <dbReference type="Proteomes" id="UP000813463"/>
    </source>
</evidence>
<dbReference type="Pfam" id="PF07714">
    <property type="entry name" value="PK_Tyr_Ser-Thr"/>
    <property type="match status" value="1"/>
</dbReference>
<dbReference type="Pfam" id="PF12819">
    <property type="entry name" value="Malectin_like"/>
    <property type="match status" value="1"/>
</dbReference>
<evidence type="ECO:0000256" key="6">
    <source>
        <dbReference type="ARBA" id="ARBA00022840"/>
    </source>
</evidence>
<dbReference type="InterPro" id="IPR017441">
    <property type="entry name" value="Protein_kinase_ATP_BS"/>
</dbReference>
<dbReference type="GO" id="GO:0004672">
    <property type="term" value="F:protein kinase activity"/>
    <property type="evidence" value="ECO:0000318"/>
    <property type="project" value="GO_Central"/>
</dbReference>
<evidence type="ECO:0000256" key="2">
    <source>
        <dbReference type="ARBA" id="ARBA00022527"/>
    </source>
</evidence>